<dbReference type="RefSeq" id="WP_186976337.1">
    <property type="nucleotide sequence ID" value="NZ_JACOOH010000005.1"/>
</dbReference>
<gene>
    <name evidence="3" type="ORF">H8S64_12475</name>
</gene>
<organism evidence="3 4">
    <name type="scientific">Butyricimonas hominis</name>
    <dbReference type="NCBI Taxonomy" id="2763032"/>
    <lineage>
        <taxon>Bacteria</taxon>
        <taxon>Pseudomonadati</taxon>
        <taxon>Bacteroidota</taxon>
        <taxon>Bacteroidia</taxon>
        <taxon>Bacteroidales</taxon>
        <taxon>Odoribacteraceae</taxon>
        <taxon>Butyricimonas</taxon>
    </lineage>
</organism>
<protein>
    <submittedName>
        <fullName evidence="3">S9 family peptidase</fullName>
    </submittedName>
</protein>
<accession>A0ABR7D3H3</accession>
<proteinExistence type="predicted"/>
<dbReference type="EMBL" id="JACOOH010000005">
    <property type="protein sequence ID" value="MBC5621915.1"/>
    <property type="molecule type" value="Genomic_DNA"/>
</dbReference>
<evidence type="ECO:0000313" key="4">
    <source>
        <dbReference type="Proteomes" id="UP000646484"/>
    </source>
</evidence>
<evidence type="ECO:0000259" key="2">
    <source>
        <dbReference type="Pfam" id="PF00326"/>
    </source>
</evidence>
<name>A0ABR7D3H3_9BACT</name>
<evidence type="ECO:0000256" key="1">
    <source>
        <dbReference type="ARBA" id="ARBA00022801"/>
    </source>
</evidence>
<dbReference type="SUPFAM" id="SSF82171">
    <property type="entry name" value="DPP6 N-terminal domain-like"/>
    <property type="match status" value="1"/>
</dbReference>
<dbReference type="Proteomes" id="UP000646484">
    <property type="component" value="Unassembled WGS sequence"/>
</dbReference>
<sequence length="855" mass="99517">MLDEEAYRKWRRVDSYKLSPDGKWVMYRYMYFDNDAANKVARNIYYFYDVKTGRTSTLECPDSPEFFAGGEWIVYGKKEGDDVIRVARCLRNKKEVCLREGVELNSVIPLAAYQTNDTLVVKNIQTNDSLVLTGVGTYCLYDKDWKIVYLKREADSHTIYFGSRNKAGKYECLYRDTTKRLEHFYFNEWGKDGGFYFAGDEGEKGYYTFSLKDKRVTELLDADRIEVMDVNMRSVRQLGKSKRSIFEKHKTPKAAKPKGEKDESFTLELWSWNDPVIPSQQAISGYRPAVPTPERFISDAEGGGCIQLCEAGHPELYMPDTDAPVYAYEKDEKPYLNKRDWLHDTRFDLYLVNLVTAEHQLVAESLTRRIYWSPKGDYLLYYDNGKRSWVVLEPGTLNRRVLTDEIPYPLHDELYDRPNPAPPYGIAGWSKDGRRLLVYDRFDIWVVDLTGEKTYCWTHEEGRKRNTIFRLFNIDWDIIQVDMERENRVMSTDWTTKNTGVWALSPSGKLAPKIEGAFMLTITQQSADGNTLLCTKQNYYEDRDLWITDPSFRKMRKVTDVNPQRGDYKWGTVQQVEWTNYDGKANQGLLYLPDDYDKNKSYPTIVTFYETHTPEMHLHPVPGLSHAMIDVPTYVSKGYIVFQPDVYFEIGNPGKSSYNAVVSGTKALIDRGIIDPKRVGLQGHSWSGFQTAYLVTRTDMFTCVNIGAALINLTSVYTGIREESGVPCMLMYEDWQCRMGTTLWENLEGYIENSPLLFADRIHTPALIFHCDKDGAVSYYDGRNLFLALRRLQRPAWMLNYVGEGHFLNARPAQKDWTIRMEQFFNHYLKNEPMPRWMKEGINIHERGYDQKYDF</sequence>
<dbReference type="Gene3D" id="3.40.50.1820">
    <property type="entry name" value="alpha/beta hydrolase"/>
    <property type="match status" value="1"/>
</dbReference>
<dbReference type="PANTHER" id="PTHR42776:SF4">
    <property type="entry name" value="ACYLAMINO-ACID-RELEASING ENZYME"/>
    <property type="match status" value="1"/>
</dbReference>
<dbReference type="Pfam" id="PF00326">
    <property type="entry name" value="Peptidase_S9"/>
    <property type="match status" value="1"/>
</dbReference>
<keyword evidence="4" id="KW-1185">Reference proteome</keyword>
<dbReference type="PANTHER" id="PTHR42776">
    <property type="entry name" value="SERINE PEPTIDASE S9 FAMILY MEMBER"/>
    <property type="match status" value="1"/>
</dbReference>
<evidence type="ECO:0000313" key="3">
    <source>
        <dbReference type="EMBL" id="MBC5621915.1"/>
    </source>
</evidence>
<keyword evidence="1" id="KW-0378">Hydrolase</keyword>
<dbReference type="InterPro" id="IPR011042">
    <property type="entry name" value="6-blade_b-propeller_TolB-like"/>
</dbReference>
<dbReference type="InterPro" id="IPR029058">
    <property type="entry name" value="AB_hydrolase_fold"/>
</dbReference>
<comment type="caution">
    <text evidence="3">The sequence shown here is derived from an EMBL/GenBank/DDBJ whole genome shotgun (WGS) entry which is preliminary data.</text>
</comment>
<reference evidence="3 4" key="1">
    <citation type="submission" date="2020-08" db="EMBL/GenBank/DDBJ databases">
        <title>Genome public.</title>
        <authorList>
            <person name="Liu C."/>
            <person name="Sun Q."/>
        </authorList>
    </citation>
    <scope>NUCLEOTIDE SEQUENCE [LARGE SCALE GENOMIC DNA]</scope>
    <source>
        <strain evidence="3 4">NSJ-56</strain>
    </source>
</reference>
<dbReference type="SUPFAM" id="SSF53474">
    <property type="entry name" value="alpha/beta-Hydrolases"/>
    <property type="match status" value="1"/>
</dbReference>
<dbReference type="InterPro" id="IPR001375">
    <property type="entry name" value="Peptidase_S9_cat"/>
</dbReference>
<dbReference type="Gene3D" id="2.120.10.30">
    <property type="entry name" value="TolB, C-terminal domain"/>
    <property type="match status" value="1"/>
</dbReference>
<feature type="domain" description="Peptidase S9 prolyl oligopeptidase catalytic" evidence="2">
    <location>
        <begin position="652"/>
        <end position="831"/>
    </location>
</feature>